<dbReference type="OrthoDB" id="9794382at2"/>
<proteinExistence type="predicted"/>
<organism evidence="2 3">
    <name type="scientific">Desulfuribacillus alkaliarsenatis</name>
    <dbReference type="NCBI Taxonomy" id="766136"/>
    <lineage>
        <taxon>Bacteria</taxon>
        <taxon>Bacillati</taxon>
        <taxon>Bacillota</taxon>
        <taxon>Desulfuribacillia</taxon>
        <taxon>Desulfuribacillales</taxon>
        <taxon>Desulfuribacillaceae</taxon>
        <taxon>Desulfuribacillus</taxon>
    </lineage>
</organism>
<dbReference type="PANTHER" id="PTHR22617">
    <property type="entry name" value="CHEMOTAXIS SENSOR HISTIDINE KINASE-RELATED"/>
    <property type="match status" value="1"/>
</dbReference>
<dbReference type="STRING" id="766136.BHF68_08050"/>
<accession>A0A1E5G0Z9</accession>
<dbReference type="SMART" id="SM00260">
    <property type="entry name" value="CheW"/>
    <property type="match status" value="1"/>
</dbReference>
<dbReference type="GO" id="GO:0007165">
    <property type="term" value="P:signal transduction"/>
    <property type="evidence" value="ECO:0007669"/>
    <property type="project" value="InterPro"/>
</dbReference>
<comment type="caution">
    <text evidence="2">The sequence shown here is derived from an EMBL/GenBank/DDBJ whole genome shotgun (WGS) entry which is preliminary data.</text>
</comment>
<dbReference type="InterPro" id="IPR036061">
    <property type="entry name" value="CheW-like_dom_sf"/>
</dbReference>
<feature type="domain" description="CheW-like" evidence="1">
    <location>
        <begin position="19"/>
        <end position="156"/>
    </location>
</feature>
<dbReference type="PANTHER" id="PTHR22617:SF23">
    <property type="entry name" value="CHEMOTAXIS PROTEIN CHEW"/>
    <property type="match status" value="1"/>
</dbReference>
<dbReference type="InterPro" id="IPR002545">
    <property type="entry name" value="CheW-lke_dom"/>
</dbReference>
<name>A0A1E5G0Z9_9FIRM</name>
<reference evidence="2 3" key="1">
    <citation type="submission" date="2016-09" db="EMBL/GenBank/DDBJ databases">
        <title>Draft genome sequence for the type strain of Desulfuribacillus alkaliarsenatis AHT28, an obligately anaerobic, sulfidogenic bacterium isolated from Russian soda lake sediments.</title>
        <authorList>
            <person name="Abin C.A."/>
            <person name="Hollibaugh J.T."/>
        </authorList>
    </citation>
    <scope>NUCLEOTIDE SEQUENCE [LARGE SCALE GENOMIC DNA]</scope>
    <source>
        <strain evidence="2 3">AHT28</strain>
    </source>
</reference>
<dbReference type="Proteomes" id="UP000094296">
    <property type="component" value="Unassembled WGS sequence"/>
</dbReference>
<dbReference type="InterPro" id="IPR039315">
    <property type="entry name" value="CheW"/>
</dbReference>
<evidence type="ECO:0000313" key="3">
    <source>
        <dbReference type="Proteomes" id="UP000094296"/>
    </source>
</evidence>
<dbReference type="PROSITE" id="PS50851">
    <property type="entry name" value="CHEW"/>
    <property type="match status" value="1"/>
</dbReference>
<dbReference type="Pfam" id="PF01584">
    <property type="entry name" value="CheW"/>
    <property type="match status" value="1"/>
</dbReference>
<sequence>MVQEQSLEIEHIDDVDTQKNKYLTFILEDETYGIDIGYVTEIIGIQPITVVPDMPKYIRGIINIRGRIIPVMDMRLRFQRKWKPYTERTCVIIIDIDDITIGFIVDEVSEVMVIPEEDIMPPPDLGEGSEKYIKAIGRVGNQVKMILDCEKLTTGE</sequence>
<dbReference type="Gene3D" id="2.30.30.40">
    <property type="entry name" value="SH3 Domains"/>
    <property type="match status" value="1"/>
</dbReference>
<protein>
    <submittedName>
        <fullName evidence="2">Chemotaxis protein CheW</fullName>
    </submittedName>
</protein>
<dbReference type="RefSeq" id="WP_069643597.1">
    <property type="nucleotide sequence ID" value="NZ_MIJE01000031.1"/>
</dbReference>
<evidence type="ECO:0000259" key="1">
    <source>
        <dbReference type="PROSITE" id="PS50851"/>
    </source>
</evidence>
<evidence type="ECO:0000313" key="2">
    <source>
        <dbReference type="EMBL" id="OEF96588.1"/>
    </source>
</evidence>
<gene>
    <name evidence="2" type="ORF">BHF68_08050</name>
</gene>
<dbReference type="Gene3D" id="2.40.50.180">
    <property type="entry name" value="CheA-289, Domain 4"/>
    <property type="match status" value="1"/>
</dbReference>
<keyword evidence="3" id="KW-1185">Reference proteome</keyword>
<dbReference type="SUPFAM" id="SSF50341">
    <property type="entry name" value="CheW-like"/>
    <property type="match status" value="1"/>
</dbReference>
<dbReference type="GO" id="GO:0006935">
    <property type="term" value="P:chemotaxis"/>
    <property type="evidence" value="ECO:0007669"/>
    <property type="project" value="InterPro"/>
</dbReference>
<dbReference type="AlphaFoldDB" id="A0A1E5G0Z9"/>
<dbReference type="EMBL" id="MIJE01000031">
    <property type="protein sequence ID" value="OEF96588.1"/>
    <property type="molecule type" value="Genomic_DNA"/>
</dbReference>
<dbReference type="GO" id="GO:0005829">
    <property type="term" value="C:cytosol"/>
    <property type="evidence" value="ECO:0007669"/>
    <property type="project" value="TreeGrafter"/>
</dbReference>